<feature type="transmembrane region" description="Helical" evidence="5">
    <location>
        <begin position="212"/>
        <end position="229"/>
    </location>
</feature>
<dbReference type="Proteomes" id="UP001060112">
    <property type="component" value="Chromosome"/>
</dbReference>
<accession>A0ABY5I673</accession>
<dbReference type="Gene3D" id="1.20.1110.10">
    <property type="entry name" value="Calcium-transporting ATPase, transmembrane domain"/>
    <property type="match status" value="1"/>
</dbReference>
<dbReference type="InterPro" id="IPR023298">
    <property type="entry name" value="ATPase_P-typ_TM_dom_sf"/>
</dbReference>
<evidence type="ECO:0000256" key="4">
    <source>
        <dbReference type="ARBA" id="ARBA00023136"/>
    </source>
</evidence>
<evidence type="ECO:0000256" key="3">
    <source>
        <dbReference type="ARBA" id="ARBA00022989"/>
    </source>
</evidence>
<evidence type="ECO:0000256" key="1">
    <source>
        <dbReference type="ARBA" id="ARBA00004370"/>
    </source>
</evidence>
<dbReference type="RefSeq" id="WP_290142343.1">
    <property type="nucleotide sequence ID" value="NZ_CP101620.1"/>
</dbReference>
<dbReference type="InterPro" id="IPR023214">
    <property type="entry name" value="HAD_sf"/>
</dbReference>
<evidence type="ECO:0000313" key="6">
    <source>
        <dbReference type="EMBL" id="UTY40857.1"/>
    </source>
</evidence>
<proteinExistence type="predicted"/>
<feature type="transmembrane region" description="Helical" evidence="5">
    <location>
        <begin position="92"/>
        <end position="110"/>
    </location>
</feature>
<dbReference type="SUPFAM" id="SSF56784">
    <property type="entry name" value="HAD-like"/>
    <property type="match status" value="1"/>
</dbReference>
<evidence type="ECO:0000256" key="5">
    <source>
        <dbReference type="SAM" id="Phobius"/>
    </source>
</evidence>
<evidence type="ECO:0008006" key="8">
    <source>
        <dbReference type="Google" id="ProtNLM"/>
    </source>
</evidence>
<dbReference type="SUPFAM" id="SSF81665">
    <property type="entry name" value="Calcium ATPase, transmembrane domain M"/>
    <property type="match status" value="1"/>
</dbReference>
<reference evidence="6" key="1">
    <citation type="submission" date="2022-07" db="EMBL/GenBank/DDBJ databases">
        <title>Faecal culturing of patients with breast cancer.</title>
        <authorList>
            <person name="Teng N.M.Y."/>
            <person name="Kiu R."/>
            <person name="Evans R."/>
            <person name="Baker D.J."/>
            <person name="Zenner C."/>
            <person name="Robinson S.D."/>
            <person name="Hall L.J."/>
        </authorList>
    </citation>
    <scope>NUCLEOTIDE SEQUENCE</scope>
    <source>
        <strain evidence="6">LH1062</strain>
    </source>
</reference>
<feature type="transmembrane region" description="Helical" evidence="5">
    <location>
        <begin position="160"/>
        <end position="178"/>
    </location>
</feature>
<protein>
    <recommendedName>
        <fullName evidence="8">P-type E1-E2 ATPase</fullName>
    </recommendedName>
</protein>
<comment type="subcellular location">
    <subcellularLocation>
        <location evidence="1">Membrane</location>
    </subcellularLocation>
</comment>
<feature type="transmembrane region" description="Helical" evidence="5">
    <location>
        <begin position="130"/>
        <end position="154"/>
    </location>
</feature>
<evidence type="ECO:0000256" key="2">
    <source>
        <dbReference type="ARBA" id="ARBA00022692"/>
    </source>
</evidence>
<keyword evidence="7" id="KW-1185">Reference proteome</keyword>
<name>A0ABY5I673_9FIRM</name>
<dbReference type="InterPro" id="IPR050510">
    <property type="entry name" value="Cation_transp_ATPase_P-type"/>
</dbReference>
<feature type="transmembrane region" description="Helical" evidence="5">
    <location>
        <begin position="61"/>
        <end position="86"/>
    </location>
</feature>
<dbReference type="Gene3D" id="3.40.50.1000">
    <property type="entry name" value="HAD superfamily/HAD-like"/>
    <property type="match status" value="1"/>
</dbReference>
<keyword evidence="4 5" id="KW-0472">Membrane</keyword>
<dbReference type="PRINTS" id="PR00120">
    <property type="entry name" value="HATPASE"/>
</dbReference>
<dbReference type="PRINTS" id="PR00119">
    <property type="entry name" value="CATATPASE"/>
</dbReference>
<keyword evidence="3 5" id="KW-1133">Transmembrane helix</keyword>
<dbReference type="EMBL" id="CP101620">
    <property type="protein sequence ID" value="UTY40857.1"/>
    <property type="molecule type" value="Genomic_DNA"/>
</dbReference>
<dbReference type="PANTHER" id="PTHR43294">
    <property type="entry name" value="SODIUM/POTASSIUM-TRANSPORTING ATPASE SUBUNIT ALPHA"/>
    <property type="match status" value="1"/>
</dbReference>
<dbReference type="InterPro" id="IPR036412">
    <property type="entry name" value="HAD-like_sf"/>
</dbReference>
<dbReference type="PANTHER" id="PTHR43294:SF20">
    <property type="entry name" value="P-TYPE ATPASE"/>
    <property type="match status" value="1"/>
</dbReference>
<dbReference type="InterPro" id="IPR001757">
    <property type="entry name" value="P_typ_ATPase"/>
</dbReference>
<sequence>MTGDGVNDMLALKEADCSIAIAEGSEAVKQLSQIVLLNSEFSCLPDVVLEGRRVVNNLTRVASVFFIKTIYSLVLTIACAICNIPFPFIPIQITLIDLAIEAYPSFLTLLEPQTEKIKGKFLPTVFKNTLPHACGVLLCFLLVYTGSPLFHISMEQSVTMMYFALACISMQAVIVASFPMTKLRLFVCVTMVLGFVLAVVLFHQLLHLTMLTYSQFILTMIITCIGLLLKEVIKHMLSLKIKDVK</sequence>
<evidence type="ECO:0000313" key="7">
    <source>
        <dbReference type="Proteomes" id="UP001060112"/>
    </source>
</evidence>
<keyword evidence="2 5" id="KW-0812">Transmembrane</keyword>
<feature type="transmembrane region" description="Helical" evidence="5">
    <location>
        <begin position="185"/>
        <end position="206"/>
    </location>
</feature>
<gene>
    <name evidence="6" type="ORF">NMU03_12795</name>
</gene>
<organism evidence="6 7">
    <name type="scientific">Allocoprobacillus halotolerans</name>
    <dbReference type="NCBI Taxonomy" id="2944914"/>
    <lineage>
        <taxon>Bacteria</taxon>
        <taxon>Bacillati</taxon>
        <taxon>Bacillota</taxon>
        <taxon>Erysipelotrichia</taxon>
        <taxon>Erysipelotrichales</taxon>
        <taxon>Erysipelotrichaceae</taxon>
        <taxon>Allocoprobacillus</taxon>
    </lineage>
</organism>